<dbReference type="STRING" id="4999.A0A1Y1UKQ9"/>
<protein>
    <submittedName>
        <fullName evidence="2">Uncharacterized protein</fullName>
    </submittedName>
</protein>
<sequence length="484" mass="53035">MPALSPSKSNAPFSDRFPFDIEKRILFHALALPPFYPSKEVTDAEFTTLALAAQTGRARKAGRIKARLETQRAALSCMTVCKAWKGEATKYLYIEPYLTSDNLYAFSRTLRRGDKRWSDINIHPASTPGRWVRTLDLTCLHQGEATLHSTILAKSCATVFPLIPNLQHLSLPAGLSASTLHDISEAAFASKLVSLLGLEVDYEWQQDPEGRPTSSASELLLSMPNLELLGLCGPGNILAEAQPLDVGNLIPHLSLRRLHTLLLQGVLTGPVLASLIETDLPSLTRLHITSFWQYPSDLTETFQQTHGSSVKCLSYMPIRQTERPSTSPEPTFVWHPNVTHIGFATACCEILTQGPQTGLSHLRLSKPGPAGNETGDTEAVLACLSKAKSHGISLITMDGLRWVKLNLGEKAMSTGYSGQMRVWAEKLRAVGITMLDMDGRSYPSTFIAGVGHGLGPFRDGSRRRRPSEGQGTRVRPEKLYEDGA</sequence>
<dbReference type="InterPro" id="IPR032675">
    <property type="entry name" value="LRR_dom_sf"/>
</dbReference>
<feature type="region of interest" description="Disordered" evidence="1">
    <location>
        <begin position="453"/>
        <end position="484"/>
    </location>
</feature>
<evidence type="ECO:0000313" key="2">
    <source>
        <dbReference type="EMBL" id="ORX38579.1"/>
    </source>
</evidence>
<dbReference type="RefSeq" id="XP_021872501.1">
    <property type="nucleotide sequence ID" value="XM_022012596.1"/>
</dbReference>
<name>A0A1Y1UKQ9_9TREE</name>
<dbReference type="Proteomes" id="UP000193218">
    <property type="component" value="Unassembled WGS sequence"/>
</dbReference>
<dbReference type="GeneID" id="33554404"/>
<organism evidence="2 3">
    <name type="scientific">Kockovaella imperatae</name>
    <dbReference type="NCBI Taxonomy" id="4999"/>
    <lineage>
        <taxon>Eukaryota</taxon>
        <taxon>Fungi</taxon>
        <taxon>Dikarya</taxon>
        <taxon>Basidiomycota</taxon>
        <taxon>Agaricomycotina</taxon>
        <taxon>Tremellomycetes</taxon>
        <taxon>Tremellales</taxon>
        <taxon>Cuniculitremaceae</taxon>
        <taxon>Kockovaella</taxon>
    </lineage>
</organism>
<keyword evidence="3" id="KW-1185">Reference proteome</keyword>
<evidence type="ECO:0000256" key="1">
    <source>
        <dbReference type="SAM" id="MobiDB-lite"/>
    </source>
</evidence>
<accession>A0A1Y1UKQ9</accession>
<reference evidence="2 3" key="1">
    <citation type="submission" date="2017-03" db="EMBL/GenBank/DDBJ databases">
        <title>Widespread Adenine N6-methylation of Active Genes in Fungi.</title>
        <authorList>
            <consortium name="DOE Joint Genome Institute"/>
            <person name="Mondo S.J."/>
            <person name="Dannebaum R.O."/>
            <person name="Kuo R.C."/>
            <person name="Louie K.B."/>
            <person name="Bewick A.J."/>
            <person name="Labutti K."/>
            <person name="Haridas S."/>
            <person name="Kuo A."/>
            <person name="Salamov A."/>
            <person name="Ahrendt S.R."/>
            <person name="Lau R."/>
            <person name="Bowen B.P."/>
            <person name="Lipzen A."/>
            <person name="Sullivan W."/>
            <person name="Andreopoulos W.B."/>
            <person name="Clum A."/>
            <person name="Lindquist E."/>
            <person name="Daum C."/>
            <person name="Northen T.R."/>
            <person name="Ramamoorthy G."/>
            <person name="Schmitz R.J."/>
            <person name="Gryganskyi A."/>
            <person name="Culley D."/>
            <person name="Magnuson J."/>
            <person name="James T.Y."/>
            <person name="O'Malley M.A."/>
            <person name="Stajich J.E."/>
            <person name="Spatafora J.W."/>
            <person name="Visel A."/>
            <person name="Grigoriev I.V."/>
        </authorList>
    </citation>
    <scope>NUCLEOTIDE SEQUENCE [LARGE SCALE GENOMIC DNA]</scope>
    <source>
        <strain evidence="2 3">NRRL Y-17943</strain>
    </source>
</reference>
<gene>
    <name evidence="2" type="ORF">BD324DRAFT_367653</name>
</gene>
<dbReference type="Gene3D" id="3.80.10.10">
    <property type="entry name" value="Ribonuclease Inhibitor"/>
    <property type="match status" value="1"/>
</dbReference>
<evidence type="ECO:0000313" key="3">
    <source>
        <dbReference type="Proteomes" id="UP000193218"/>
    </source>
</evidence>
<proteinExistence type="predicted"/>
<feature type="compositionally biased region" description="Basic and acidic residues" evidence="1">
    <location>
        <begin position="474"/>
        <end position="484"/>
    </location>
</feature>
<dbReference type="AlphaFoldDB" id="A0A1Y1UKQ9"/>
<comment type="caution">
    <text evidence="2">The sequence shown here is derived from an EMBL/GenBank/DDBJ whole genome shotgun (WGS) entry which is preliminary data.</text>
</comment>
<dbReference type="OrthoDB" id="2595178at2759"/>
<dbReference type="InParanoid" id="A0A1Y1UKQ9"/>
<dbReference type="EMBL" id="NBSH01000004">
    <property type="protein sequence ID" value="ORX38579.1"/>
    <property type="molecule type" value="Genomic_DNA"/>
</dbReference>